<protein>
    <submittedName>
        <fullName evidence="3">EB domain-containing protein</fullName>
    </submittedName>
</protein>
<dbReference type="WBParaSite" id="MhA1_Contig88.frz3.gene62">
    <property type="protein sequence ID" value="MhA1_Contig88.frz3.gene62"/>
    <property type="gene ID" value="MhA1_Contig88.frz3.gene62"/>
</dbReference>
<keyword evidence="1" id="KW-0732">Signal</keyword>
<sequence length="103" mass="12089">MHLIIKQQNFLNNILILNLFIYSCLKVSCQNLNSWDGNSLDQNNREEFENKYTNKFPKLIEWPKEGQIGSHCNPDLHGACNVQNSHCFNGICECLPMWVFKWN</sequence>
<feature type="chain" id="PRO_5009316366" evidence="1">
    <location>
        <begin position="30"/>
        <end position="103"/>
    </location>
</feature>
<proteinExistence type="predicted"/>
<accession>A0A1I8C0B8</accession>
<dbReference type="Proteomes" id="UP000095281">
    <property type="component" value="Unplaced"/>
</dbReference>
<reference evidence="3" key="1">
    <citation type="submission" date="2016-11" db="UniProtKB">
        <authorList>
            <consortium name="WormBaseParasite"/>
        </authorList>
    </citation>
    <scope>IDENTIFICATION</scope>
</reference>
<name>A0A1I8C0B8_MELHA</name>
<dbReference type="PROSITE" id="PS51257">
    <property type="entry name" value="PROKAR_LIPOPROTEIN"/>
    <property type="match status" value="1"/>
</dbReference>
<evidence type="ECO:0000256" key="1">
    <source>
        <dbReference type="SAM" id="SignalP"/>
    </source>
</evidence>
<organism evidence="2 3">
    <name type="scientific">Meloidogyne hapla</name>
    <name type="common">Root-knot nematode worm</name>
    <dbReference type="NCBI Taxonomy" id="6305"/>
    <lineage>
        <taxon>Eukaryota</taxon>
        <taxon>Metazoa</taxon>
        <taxon>Ecdysozoa</taxon>
        <taxon>Nematoda</taxon>
        <taxon>Chromadorea</taxon>
        <taxon>Rhabditida</taxon>
        <taxon>Tylenchina</taxon>
        <taxon>Tylenchomorpha</taxon>
        <taxon>Tylenchoidea</taxon>
        <taxon>Meloidogynidae</taxon>
        <taxon>Meloidogyninae</taxon>
        <taxon>Meloidogyne</taxon>
    </lineage>
</organism>
<evidence type="ECO:0000313" key="3">
    <source>
        <dbReference type="WBParaSite" id="MhA1_Contig88.frz3.gene62"/>
    </source>
</evidence>
<dbReference type="AlphaFoldDB" id="A0A1I8C0B8"/>
<evidence type="ECO:0000313" key="2">
    <source>
        <dbReference type="Proteomes" id="UP000095281"/>
    </source>
</evidence>
<feature type="signal peptide" evidence="1">
    <location>
        <begin position="1"/>
        <end position="29"/>
    </location>
</feature>
<keyword evidence="2" id="KW-1185">Reference proteome</keyword>